<evidence type="ECO:0000313" key="2">
    <source>
        <dbReference type="Proteomes" id="UP000693952"/>
    </source>
</evidence>
<accession>A0ABX8MTM0</accession>
<keyword evidence="2" id="KW-1185">Reference proteome</keyword>
<sequence>MEAVPVGNHFVSIYPIPAGITTIVDPAKNTHGVTLRTGYIAPSNGAVDLYCGQVAPTIPGDRTVPIIFSGNGNSAAGSHSEVVLPYPLFVPAGKGLWLGTSVPASTPRPAGIALTWDFLG</sequence>
<gene>
    <name evidence="1" type="ORF">KSS89_07265</name>
</gene>
<dbReference type="RefSeq" id="WP_068580535.1">
    <property type="nucleotide sequence ID" value="NZ_CP027706.1"/>
</dbReference>
<dbReference type="Proteomes" id="UP000693952">
    <property type="component" value="Chromosome"/>
</dbReference>
<evidence type="ECO:0000313" key="1">
    <source>
        <dbReference type="EMBL" id="QXH42012.1"/>
    </source>
</evidence>
<name>A0ABX8MTM0_9PSED</name>
<organism evidence="1 2">
    <name type="scientific">Pseudomonas sessilinigenes</name>
    <dbReference type="NCBI Taxonomy" id="658629"/>
    <lineage>
        <taxon>Bacteria</taxon>
        <taxon>Pseudomonadati</taxon>
        <taxon>Pseudomonadota</taxon>
        <taxon>Gammaproteobacteria</taxon>
        <taxon>Pseudomonadales</taxon>
        <taxon>Pseudomonadaceae</taxon>
        <taxon>Pseudomonas</taxon>
    </lineage>
</organism>
<dbReference type="EMBL" id="CP077074">
    <property type="protein sequence ID" value="QXH42012.1"/>
    <property type="molecule type" value="Genomic_DNA"/>
</dbReference>
<reference evidence="1" key="1">
    <citation type="submission" date="2021-06" db="EMBL/GenBank/DDBJ databases">
        <title>Updating the genus Pseudomonas: Description of 43 new species and partition of the Pseudomonas putida group.</title>
        <authorList>
            <person name="Girard L."/>
            <person name="Lood C."/>
            <person name="Vandamme P."/>
            <person name="Rokni-Zadeh H."/>
            <person name="van Noort V."/>
            <person name="Hofte M."/>
            <person name="Lavigne R."/>
            <person name="De Mot R."/>
        </authorList>
    </citation>
    <scope>NUCLEOTIDE SEQUENCE</scope>
    <source>
        <strain evidence="1">CMR12a</strain>
    </source>
</reference>
<protein>
    <submittedName>
        <fullName evidence="1">Uncharacterized protein</fullName>
    </submittedName>
</protein>
<proteinExistence type="predicted"/>